<dbReference type="EMBL" id="FOEF01000029">
    <property type="protein sequence ID" value="SEP53677.1"/>
    <property type="molecule type" value="Genomic_DNA"/>
</dbReference>
<reference evidence="1 2" key="1">
    <citation type="submission" date="2016-10" db="EMBL/GenBank/DDBJ databases">
        <authorList>
            <person name="de Groot N.N."/>
        </authorList>
    </citation>
    <scope>NUCLEOTIDE SEQUENCE [LARGE SCALE GENOMIC DNA]</scope>
    <source>
        <strain evidence="1 2">DSM 44993</strain>
    </source>
</reference>
<keyword evidence="2" id="KW-1185">Reference proteome</keyword>
<name>A0A1H8YNC4_9PSEU</name>
<gene>
    <name evidence="1" type="ORF">SAMN04489732_129123</name>
</gene>
<accession>A0A1H8YNC4</accession>
<dbReference type="RefSeq" id="WP_091628495.1">
    <property type="nucleotide sequence ID" value="NZ_FOEF01000029.1"/>
</dbReference>
<sequence>MGYDYYWINEPSAEQRTKYDTAHQQFSLAAQARNALDPSERGGVDRDLKPCGGSDRWRAAQAAVEDAYDAMSQEQVWSFRLNLFGGRRYASAMDHLNMVGDTRAPNFPDLAAHPALHALPDEIDQGAMTELIVRHPNLADALSDVAMRRLSSLLSKVDHLTPGEQNAARSRAGQIMVGLRSYRTATVSAVAVAATAAAETSAGSEKQVEPSEQLRGELFTAITGEVLSQYETAEWRYLTEHPEVIAQAQAHHAATDRVLRFSPSSDRMWWHKIAGTNDGWINTPEEIAGALRTYRDTDPEIVAKVLADSEIERDYWDRWIVFLDRAAAEGGGFATY</sequence>
<protein>
    <submittedName>
        <fullName evidence="1">Uncharacterized protein</fullName>
    </submittedName>
</protein>
<dbReference type="AlphaFoldDB" id="A0A1H8YNC4"/>
<proteinExistence type="predicted"/>
<dbReference type="OrthoDB" id="4182701at2"/>
<evidence type="ECO:0000313" key="1">
    <source>
        <dbReference type="EMBL" id="SEP53677.1"/>
    </source>
</evidence>
<organism evidence="1 2">
    <name type="scientific">Amycolatopsis saalfeldensis</name>
    <dbReference type="NCBI Taxonomy" id="394193"/>
    <lineage>
        <taxon>Bacteria</taxon>
        <taxon>Bacillati</taxon>
        <taxon>Actinomycetota</taxon>
        <taxon>Actinomycetes</taxon>
        <taxon>Pseudonocardiales</taxon>
        <taxon>Pseudonocardiaceae</taxon>
        <taxon>Amycolatopsis</taxon>
    </lineage>
</organism>
<dbReference type="Proteomes" id="UP000198582">
    <property type="component" value="Unassembled WGS sequence"/>
</dbReference>
<evidence type="ECO:0000313" key="2">
    <source>
        <dbReference type="Proteomes" id="UP000198582"/>
    </source>
</evidence>